<keyword evidence="1" id="KW-0472">Membrane</keyword>
<dbReference type="PANTHER" id="PTHR34220:SF7">
    <property type="entry name" value="SENSOR HISTIDINE KINASE YPDA"/>
    <property type="match status" value="1"/>
</dbReference>
<dbReference type="Proteomes" id="UP000186351">
    <property type="component" value="Chromosome"/>
</dbReference>
<protein>
    <recommendedName>
        <fullName evidence="2">Signal transduction histidine kinase internal region domain-containing protein</fullName>
    </recommendedName>
</protein>
<dbReference type="AlphaFoldDB" id="A0A1B1SAG2"/>
<evidence type="ECO:0000313" key="3">
    <source>
        <dbReference type="EMBL" id="ANU63786.1"/>
    </source>
</evidence>
<accession>A0A1Z2XI71</accession>
<feature type="transmembrane region" description="Helical" evidence="1">
    <location>
        <begin position="87"/>
        <end position="110"/>
    </location>
</feature>
<feature type="domain" description="Signal transduction histidine kinase internal region" evidence="2">
    <location>
        <begin position="178"/>
        <end position="252"/>
    </location>
</feature>
<proteinExistence type="predicted"/>
<dbReference type="STRING" id="1796646.A4V02_08640"/>
<dbReference type="Pfam" id="PF06580">
    <property type="entry name" value="His_kinase"/>
    <property type="match status" value="1"/>
</dbReference>
<sequence>MPTDLIKNIPDNSEPSARQQRLVKIITQFLIVAMIFILPEVLMTTNHHHHNAWPWRMYIKSALYIAVFFLNYYVIIDRCLPRPRGFVKLLGWNIIVIILFLAIILITAPPRGMPPHHHAPYVADDTIRPWLRVVSISVRDIIMVILTIGLSLAMKLSDYWMKIRQQKQEIETLRQHDELESLKRQLNPHFLFNTLNSIYALIAISPDKAQKAIHVLSKMLRYVLYENAPTVQLDDELSFISSYIELMRMRLGIGMPIKVTLSNDSPELRVAPLIFISPVENAFKHGNTGMPDAFVDIDITCRQGIIIASFANRCAISDATNYSETDKGHGIGDANLRRRLTLIYGEKALIDTTVQDGIYKVCMTIDLRDTDDI</sequence>
<feature type="transmembrane region" description="Helical" evidence="1">
    <location>
        <begin position="21"/>
        <end position="38"/>
    </location>
</feature>
<dbReference type="PANTHER" id="PTHR34220">
    <property type="entry name" value="SENSOR HISTIDINE KINASE YPDA"/>
    <property type="match status" value="1"/>
</dbReference>
<dbReference type="RefSeq" id="WP_068961087.1">
    <property type="nucleotide sequence ID" value="NZ_CAJTAP010000003.1"/>
</dbReference>
<evidence type="ECO:0000313" key="4">
    <source>
        <dbReference type="Proteomes" id="UP000186351"/>
    </source>
</evidence>
<dbReference type="InterPro" id="IPR010559">
    <property type="entry name" value="Sig_transdc_His_kin_internal"/>
</dbReference>
<dbReference type="KEGG" id="pary:A4V02_08640"/>
<feature type="transmembrane region" description="Helical" evidence="1">
    <location>
        <begin position="58"/>
        <end position="75"/>
    </location>
</feature>
<dbReference type="GO" id="GO:0016020">
    <property type="term" value="C:membrane"/>
    <property type="evidence" value="ECO:0007669"/>
    <property type="project" value="InterPro"/>
</dbReference>
<accession>A0A1B1SAG2</accession>
<reference evidence="4" key="1">
    <citation type="submission" date="2016-04" db="EMBL/GenBank/DDBJ databases">
        <title>Complete Genome Sequences of Twelve Strains of a Stable Defined Moderately Diverse Mouse Microbiota 2 (sDMDMm2).</title>
        <authorList>
            <person name="Uchimura Y."/>
            <person name="Wyss M."/>
            <person name="Brugiroux S."/>
            <person name="Limenitakis J.P."/>
            <person name="Stecher B."/>
            <person name="McCoy K.D."/>
            <person name="Macpherson A.J."/>
        </authorList>
    </citation>
    <scope>NUCLEOTIDE SEQUENCE [LARGE SCALE GENOMIC DNA]</scope>
    <source>
        <strain evidence="4">YL27</strain>
    </source>
</reference>
<dbReference type="OrthoDB" id="9809908at2"/>
<feature type="transmembrane region" description="Helical" evidence="1">
    <location>
        <begin position="130"/>
        <end position="154"/>
    </location>
</feature>
<gene>
    <name evidence="3" type="ORF">A4V02_08640</name>
</gene>
<name>A0A1B1SAG2_9BACT</name>
<dbReference type="GO" id="GO:0000155">
    <property type="term" value="F:phosphorelay sensor kinase activity"/>
    <property type="evidence" value="ECO:0007669"/>
    <property type="project" value="InterPro"/>
</dbReference>
<evidence type="ECO:0000259" key="2">
    <source>
        <dbReference type="Pfam" id="PF06580"/>
    </source>
</evidence>
<evidence type="ECO:0000256" key="1">
    <source>
        <dbReference type="SAM" id="Phobius"/>
    </source>
</evidence>
<keyword evidence="1" id="KW-0812">Transmembrane</keyword>
<dbReference type="GeneID" id="65536929"/>
<keyword evidence="1" id="KW-1133">Transmembrane helix</keyword>
<dbReference type="InterPro" id="IPR050640">
    <property type="entry name" value="Bact_2-comp_sensor_kinase"/>
</dbReference>
<organism evidence="3 4">
    <name type="scientific">Muribaculum intestinale</name>
    <dbReference type="NCBI Taxonomy" id="1796646"/>
    <lineage>
        <taxon>Bacteria</taxon>
        <taxon>Pseudomonadati</taxon>
        <taxon>Bacteroidota</taxon>
        <taxon>Bacteroidia</taxon>
        <taxon>Bacteroidales</taxon>
        <taxon>Muribaculaceae</taxon>
        <taxon>Muribaculum</taxon>
    </lineage>
</organism>
<keyword evidence="4" id="KW-1185">Reference proteome</keyword>
<dbReference type="EMBL" id="CP015402">
    <property type="protein sequence ID" value="ANU63786.1"/>
    <property type="molecule type" value="Genomic_DNA"/>
</dbReference>